<dbReference type="Proteomes" id="UP000655287">
    <property type="component" value="Unassembled WGS sequence"/>
</dbReference>
<feature type="compositionally biased region" description="Low complexity" evidence="1">
    <location>
        <begin position="47"/>
        <end position="62"/>
    </location>
</feature>
<feature type="region of interest" description="Disordered" evidence="1">
    <location>
        <begin position="46"/>
        <end position="96"/>
    </location>
</feature>
<evidence type="ECO:0000313" key="3">
    <source>
        <dbReference type="Proteomes" id="UP000655287"/>
    </source>
</evidence>
<evidence type="ECO:0000313" key="2">
    <source>
        <dbReference type="EMBL" id="GII78764.1"/>
    </source>
</evidence>
<reference evidence="2" key="1">
    <citation type="submission" date="2021-01" db="EMBL/GenBank/DDBJ databases">
        <title>Whole genome shotgun sequence of Sphaerisporangium rufum NBRC 109079.</title>
        <authorList>
            <person name="Komaki H."/>
            <person name="Tamura T."/>
        </authorList>
    </citation>
    <scope>NUCLEOTIDE SEQUENCE</scope>
    <source>
        <strain evidence="2">NBRC 109079</strain>
    </source>
</reference>
<feature type="compositionally biased region" description="Basic residues" evidence="1">
    <location>
        <begin position="82"/>
        <end position="96"/>
    </location>
</feature>
<organism evidence="2 3">
    <name type="scientific">Sphaerisporangium rufum</name>
    <dbReference type="NCBI Taxonomy" id="1381558"/>
    <lineage>
        <taxon>Bacteria</taxon>
        <taxon>Bacillati</taxon>
        <taxon>Actinomycetota</taxon>
        <taxon>Actinomycetes</taxon>
        <taxon>Streptosporangiales</taxon>
        <taxon>Streptosporangiaceae</taxon>
        <taxon>Sphaerisporangium</taxon>
    </lineage>
</organism>
<proteinExistence type="predicted"/>
<name>A0A919V0H3_9ACTN</name>
<accession>A0A919V0H3</accession>
<sequence>MAAPGNASAVSSSRSRAGSSFSTVACSFDMSASIGLNVDMKSSPVLAAIGKPGSPAGPAANASRTPGRGSAVAGRGATAPRRIGRAVRARRTRGMS</sequence>
<dbReference type="EMBL" id="BOOU01000052">
    <property type="protein sequence ID" value="GII78764.1"/>
    <property type="molecule type" value="Genomic_DNA"/>
</dbReference>
<dbReference type="AlphaFoldDB" id="A0A919V0H3"/>
<comment type="caution">
    <text evidence="2">The sequence shown here is derived from an EMBL/GenBank/DDBJ whole genome shotgun (WGS) entry which is preliminary data.</text>
</comment>
<evidence type="ECO:0000256" key="1">
    <source>
        <dbReference type="SAM" id="MobiDB-lite"/>
    </source>
</evidence>
<protein>
    <submittedName>
        <fullName evidence="2">Uncharacterized protein</fullName>
    </submittedName>
</protein>
<gene>
    <name evidence="2" type="ORF">Sru01_37460</name>
</gene>
<keyword evidence="3" id="KW-1185">Reference proteome</keyword>